<dbReference type="EMBL" id="RHHB01000003">
    <property type="protein sequence ID" value="RNB51590.1"/>
    <property type="molecule type" value="Genomic_DNA"/>
</dbReference>
<protein>
    <submittedName>
        <fullName evidence="1">Uncharacterized protein</fullName>
    </submittedName>
</protein>
<reference evidence="1 2" key="1">
    <citation type="submission" date="2018-10" db="EMBL/GenBank/DDBJ databases">
        <title>Isolation, diversity and antibacterial activity of antinobacteria from the wheat rhizosphere soil.</title>
        <authorList>
            <person name="Sun T."/>
        </authorList>
    </citation>
    <scope>NUCLEOTIDE SEQUENCE [LARGE SCALE GENOMIC DNA]</scope>
    <source>
        <strain evidence="1 2">SJ-23</strain>
    </source>
</reference>
<proteinExistence type="predicted"/>
<dbReference type="Proteomes" id="UP000275048">
    <property type="component" value="Unassembled WGS sequence"/>
</dbReference>
<accession>A0A3M8AK52</accession>
<dbReference type="AlphaFoldDB" id="A0A3M8AK52"/>
<keyword evidence="2" id="KW-1185">Reference proteome</keyword>
<name>A0A3M8AK52_9MICO</name>
<sequence>MLRIKGRDAGAVADDPDCLESLSVNFRGGVYLIGVEDLKELPVVKNNRAILIDTPVVQRLLSTTHAAGAFSPLPLWYWLYSSDRPPDMYSAQRSEYDTRFHARGAVEES</sequence>
<evidence type="ECO:0000313" key="2">
    <source>
        <dbReference type="Proteomes" id="UP000275048"/>
    </source>
</evidence>
<comment type="caution">
    <text evidence="1">The sequence shown here is derived from an EMBL/GenBank/DDBJ whole genome shotgun (WGS) entry which is preliminary data.</text>
</comment>
<organism evidence="1 2">
    <name type="scientific">Agromyces tardus</name>
    <dbReference type="NCBI Taxonomy" id="2583849"/>
    <lineage>
        <taxon>Bacteria</taxon>
        <taxon>Bacillati</taxon>
        <taxon>Actinomycetota</taxon>
        <taxon>Actinomycetes</taxon>
        <taxon>Micrococcales</taxon>
        <taxon>Microbacteriaceae</taxon>
        <taxon>Agromyces</taxon>
    </lineage>
</organism>
<gene>
    <name evidence="1" type="ORF">EDM22_03945</name>
</gene>
<evidence type="ECO:0000313" key="1">
    <source>
        <dbReference type="EMBL" id="RNB51590.1"/>
    </source>
</evidence>